<organism evidence="1">
    <name type="scientific">Arundo donax</name>
    <name type="common">Giant reed</name>
    <name type="synonym">Donax arundinaceus</name>
    <dbReference type="NCBI Taxonomy" id="35708"/>
    <lineage>
        <taxon>Eukaryota</taxon>
        <taxon>Viridiplantae</taxon>
        <taxon>Streptophyta</taxon>
        <taxon>Embryophyta</taxon>
        <taxon>Tracheophyta</taxon>
        <taxon>Spermatophyta</taxon>
        <taxon>Magnoliopsida</taxon>
        <taxon>Liliopsida</taxon>
        <taxon>Poales</taxon>
        <taxon>Poaceae</taxon>
        <taxon>PACMAD clade</taxon>
        <taxon>Arundinoideae</taxon>
        <taxon>Arundineae</taxon>
        <taxon>Arundo</taxon>
    </lineage>
</organism>
<protein>
    <submittedName>
        <fullName evidence="1">Uncharacterized protein</fullName>
    </submittedName>
</protein>
<evidence type="ECO:0000313" key="1">
    <source>
        <dbReference type="EMBL" id="JAD40100.1"/>
    </source>
</evidence>
<sequence length="16" mass="1831">MCIPDSLLRHSNCVRS</sequence>
<proteinExistence type="predicted"/>
<accession>A0A0A8ZTM9</accession>
<reference evidence="1" key="2">
    <citation type="journal article" date="2015" name="Data Brief">
        <title>Shoot transcriptome of the giant reed, Arundo donax.</title>
        <authorList>
            <person name="Barrero R.A."/>
            <person name="Guerrero F.D."/>
            <person name="Moolhuijzen P."/>
            <person name="Goolsby J.A."/>
            <person name="Tidwell J."/>
            <person name="Bellgard S.E."/>
            <person name="Bellgard M.I."/>
        </authorList>
    </citation>
    <scope>NUCLEOTIDE SEQUENCE</scope>
    <source>
        <tissue evidence="1">Shoot tissue taken approximately 20 cm above the soil surface</tissue>
    </source>
</reference>
<reference evidence="1" key="1">
    <citation type="submission" date="2014-09" db="EMBL/GenBank/DDBJ databases">
        <authorList>
            <person name="Magalhaes I.L.F."/>
            <person name="Oliveira U."/>
            <person name="Santos F.R."/>
            <person name="Vidigal T.H.D.A."/>
            <person name="Brescovit A.D."/>
            <person name="Santos A.J."/>
        </authorList>
    </citation>
    <scope>NUCLEOTIDE SEQUENCE</scope>
    <source>
        <tissue evidence="1">Shoot tissue taken approximately 20 cm above the soil surface</tissue>
    </source>
</reference>
<name>A0A0A8ZTM9_ARUDO</name>
<dbReference type="EMBL" id="GBRH01257795">
    <property type="protein sequence ID" value="JAD40100.1"/>
    <property type="molecule type" value="Transcribed_RNA"/>
</dbReference>
<dbReference type="AlphaFoldDB" id="A0A0A8ZTM9"/>